<dbReference type="CDD" id="cd06261">
    <property type="entry name" value="TM_PBP2"/>
    <property type="match status" value="1"/>
</dbReference>
<protein>
    <submittedName>
        <fullName evidence="9">Sugar ABC transporter permease</fullName>
    </submittedName>
</protein>
<keyword evidence="6 7" id="KW-0472">Membrane</keyword>
<evidence type="ECO:0000256" key="7">
    <source>
        <dbReference type="RuleBase" id="RU363032"/>
    </source>
</evidence>
<evidence type="ECO:0000256" key="6">
    <source>
        <dbReference type="ARBA" id="ARBA00023136"/>
    </source>
</evidence>
<dbReference type="GO" id="GO:0055085">
    <property type="term" value="P:transmembrane transport"/>
    <property type="evidence" value="ECO:0007669"/>
    <property type="project" value="InterPro"/>
</dbReference>
<dbReference type="Proteomes" id="UP000823894">
    <property type="component" value="Unassembled WGS sequence"/>
</dbReference>
<keyword evidence="4 7" id="KW-0812">Transmembrane</keyword>
<keyword evidence="3" id="KW-1003">Cell membrane</keyword>
<evidence type="ECO:0000313" key="10">
    <source>
        <dbReference type="Proteomes" id="UP000823894"/>
    </source>
</evidence>
<evidence type="ECO:0000256" key="5">
    <source>
        <dbReference type="ARBA" id="ARBA00022989"/>
    </source>
</evidence>
<dbReference type="Pfam" id="PF00528">
    <property type="entry name" value="BPD_transp_1"/>
    <property type="match status" value="1"/>
</dbReference>
<dbReference type="Gene3D" id="1.10.3720.10">
    <property type="entry name" value="MetI-like"/>
    <property type="match status" value="1"/>
</dbReference>
<dbReference type="PANTHER" id="PTHR43227">
    <property type="entry name" value="BLL4140 PROTEIN"/>
    <property type="match status" value="1"/>
</dbReference>
<dbReference type="SUPFAM" id="SSF161098">
    <property type="entry name" value="MetI-like"/>
    <property type="match status" value="1"/>
</dbReference>
<evidence type="ECO:0000313" key="9">
    <source>
        <dbReference type="EMBL" id="HJC38117.1"/>
    </source>
</evidence>
<accession>A0A9D2NTD4</accession>
<evidence type="ECO:0000256" key="1">
    <source>
        <dbReference type="ARBA" id="ARBA00004651"/>
    </source>
</evidence>
<reference evidence="9" key="2">
    <citation type="submission" date="2021-04" db="EMBL/GenBank/DDBJ databases">
        <authorList>
            <person name="Gilroy R."/>
        </authorList>
    </citation>
    <scope>NUCLEOTIDE SEQUENCE</scope>
    <source>
        <strain evidence="9">ChiGjej1B1-1692</strain>
    </source>
</reference>
<dbReference type="AlphaFoldDB" id="A0A9D2NTD4"/>
<dbReference type="InterPro" id="IPR000515">
    <property type="entry name" value="MetI-like"/>
</dbReference>
<keyword evidence="2 7" id="KW-0813">Transport</keyword>
<organism evidence="9 10">
    <name type="scientific">Candidatus Mediterraneibacter faecigallinarum</name>
    <dbReference type="NCBI Taxonomy" id="2838669"/>
    <lineage>
        <taxon>Bacteria</taxon>
        <taxon>Bacillati</taxon>
        <taxon>Bacillota</taxon>
        <taxon>Clostridia</taxon>
        <taxon>Lachnospirales</taxon>
        <taxon>Lachnospiraceae</taxon>
        <taxon>Mediterraneibacter</taxon>
    </lineage>
</organism>
<evidence type="ECO:0000256" key="4">
    <source>
        <dbReference type="ARBA" id="ARBA00022692"/>
    </source>
</evidence>
<feature type="transmembrane region" description="Helical" evidence="7">
    <location>
        <begin position="206"/>
        <end position="223"/>
    </location>
</feature>
<feature type="transmembrane region" description="Helical" evidence="7">
    <location>
        <begin position="70"/>
        <end position="91"/>
    </location>
</feature>
<name>A0A9D2NTD4_9FIRM</name>
<dbReference type="PROSITE" id="PS50928">
    <property type="entry name" value="ABC_TM1"/>
    <property type="match status" value="1"/>
</dbReference>
<dbReference type="InterPro" id="IPR050809">
    <property type="entry name" value="UgpAE/MalFG_permease"/>
</dbReference>
<dbReference type="InterPro" id="IPR035906">
    <property type="entry name" value="MetI-like_sf"/>
</dbReference>
<feature type="transmembrane region" description="Helical" evidence="7">
    <location>
        <begin position="103"/>
        <end position="127"/>
    </location>
</feature>
<gene>
    <name evidence="9" type="ORF">H9757_03475</name>
</gene>
<evidence type="ECO:0000259" key="8">
    <source>
        <dbReference type="PROSITE" id="PS50928"/>
    </source>
</evidence>
<keyword evidence="5 7" id="KW-1133">Transmembrane helix</keyword>
<dbReference type="EMBL" id="DWWK01000042">
    <property type="protein sequence ID" value="HJC38117.1"/>
    <property type="molecule type" value="Genomic_DNA"/>
</dbReference>
<feature type="transmembrane region" description="Helical" evidence="7">
    <location>
        <begin position="263"/>
        <end position="283"/>
    </location>
</feature>
<feature type="transmembrane region" description="Helical" evidence="7">
    <location>
        <begin position="7"/>
        <end position="28"/>
    </location>
</feature>
<comment type="similarity">
    <text evidence="7">Belongs to the binding-protein-dependent transport system permease family.</text>
</comment>
<feature type="transmembrane region" description="Helical" evidence="7">
    <location>
        <begin position="147"/>
        <end position="175"/>
    </location>
</feature>
<dbReference type="GO" id="GO:0005886">
    <property type="term" value="C:plasma membrane"/>
    <property type="evidence" value="ECO:0007669"/>
    <property type="project" value="UniProtKB-SubCell"/>
</dbReference>
<evidence type="ECO:0000256" key="2">
    <source>
        <dbReference type="ARBA" id="ARBA00022448"/>
    </source>
</evidence>
<comment type="caution">
    <text evidence="9">The sequence shown here is derived from an EMBL/GenBank/DDBJ whole genome shotgun (WGS) entry which is preliminary data.</text>
</comment>
<comment type="subcellular location">
    <subcellularLocation>
        <location evidence="1 7">Cell membrane</location>
        <topology evidence="1 7">Multi-pass membrane protein</topology>
    </subcellularLocation>
</comment>
<proteinExistence type="inferred from homology"/>
<sequence>MTKKKKWIVIFLAPGLLLFVFIFLISIVQLGVTSFTDWTIGTDPVFSGLKNYIYLFTEDTEFQQSIINTLIWILLQSTVHVCIGTTLALILRRRKWYTNFMRGVFMIPNIISSAALGMLFLCIMNPQFGMVNNIIRMVTGTDFSQNWFLGADTAFFSVTLTWLPYAGLVTILVMAEMASIPEDIYEAARVDGATDFQIDIKIVLPLMRNIIGTATVLAATSMLQKLDIIMMTTNGGPAGKTMNMPMYLYQTALTDNNYGLANAQGVILIAIGLVVVGLIRGIYRMDKE</sequence>
<reference evidence="9" key="1">
    <citation type="journal article" date="2021" name="PeerJ">
        <title>Extensive microbial diversity within the chicken gut microbiome revealed by metagenomics and culture.</title>
        <authorList>
            <person name="Gilroy R."/>
            <person name="Ravi A."/>
            <person name="Getino M."/>
            <person name="Pursley I."/>
            <person name="Horton D.L."/>
            <person name="Alikhan N.F."/>
            <person name="Baker D."/>
            <person name="Gharbi K."/>
            <person name="Hall N."/>
            <person name="Watson M."/>
            <person name="Adriaenssens E.M."/>
            <person name="Foster-Nyarko E."/>
            <person name="Jarju S."/>
            <person name="Secka A."/>
            <person name="Antonio M."/>
            <person name="Oren A."/>
            <person name="Chaudhuri R.R."/>
            <person name="La Ragione R."/>
            <person name="Hildebrand F."/>
            <person name="Pallen M.J."/>
        </authorList>
    </citation>
    <scope>NUCLEOTIDE SEQUENCE</scope>
    <source>
        <strain evidence="9">ChiGjej1B1-1692</strain>
    </source>
</reference>
<feature type="domain" description="ABC transmembrane type-1" evidence="8">
    <location>
        <begin position="66"/>
        <end position="279"/>
    </location>
</feature>
<evidence type="ECO:0000256" key="3">
    <source>
        <dbReference type="ARBA" id="ARBA00022475"/>
    </source>
</evidence>
<dbReference type="PANTHER" id="PTHR43227:SF11">
    <property type="entry name" value="BLL4140 PROTEIN"/>
    <property type="match status" value="1"/>
</dbReference>